<comment type="similarity">
    <text evidence="1">Belongs to the short-chain dehydrogenases/reductases (SDR) family.</text>
</comment>
<evidence type="ECO:0000313" key="3">
    <source>
        <dbReference type="EMBL" id="RWU22911.1"/>
    </source>
</evidence>
<dbReference type="Pfam" id="PF13561">
    <property type="entry name" value="adh_short_C2"/>
    <property type="match status" value="1"/>
</dbReference>
<dbReference type="FunFam" id="3.40.50.720:FF:000084">
    <property type="entry name" value="Short-chain dehydrogenase reductase"/>
    <property type="match status" value="1"/>
</dbReference>
<organism evidence="3 4">
    <name type="scientific">Pseudomonas alkylphenolica</name>
    <dbReference type="NCBI Taxonomy" id="237609"/>
    <lineage>
        <taxon>Bacteria</taxon>
        <taxon>Pseudomonadati</taxon>
        <taxon>Pseudomonadota</taxon>
        <taxon>Gammaproteobacteria</taxon>
        <taxon>Pseudomonadales</taxon>
        <taxon>Pseudomonadaceae</taxon>
        <taxon>Pseudomonas</taxon>
    </lineage>
</organism>
<dbReference type="PRINTS" id="PR00080">
    <property type="entry name" value="SDRFAMILY"/>
</dbReference>
<reference evidence="3 4" key="1">
    <citation type="submission" date="2018-06" db="EMBL/GenBank/DDBJ databases">
        <title>Bacteria isolated from soil of Wuhan.</title>
        <authorList>
            <person name="Wei X."/>
            <person name="Chunhua H."/>
        </authorList>
    </citation>
    <scope>NUCLEOTIDE SEQUENCE [LARGE SCALE GENOMIC DNA]</scope>
    <source>
        <strain evidence="4">xwS2</strain>
    </source>
</reference>
<dbReference type="SUPFAM" id="SSF51735">
    <property type="entry name" value="NAD(P)-binding Rossmann-fold domains"/>
    <property type="match status" value="1"/>
</dbReference>
<dbReference type="PROSITE" id="PS00061">
    <property type="entry name" value="ADH_SHORT"/>
    <property type="match status" value="1"/>
</dbReference>
<dbReference type="RefSeq" id="WP_128323578.1">
    <property type="nucleotide sequence ID" value="NZ_QJRG01000042.1"/>
</dbReference>
<proteinExistence type="inferred from homology"/>
<dbReference type="InterPro" id="IPR036291">
    <property type="entry name" value="NAD(P)-bd_dom_sf"/>
</dbReference>
<keyword evidence="2" id="KW-0560">Oxidoreductase</keyword>
<dbReference type="PANTHER" id="PTHR42760:SF133">
    <property type="entry name" value="3-OXOACYL-[ACYL-CARRIER-PROTEIN] REDUCTASE"/>
    <property type="match status" value="1"/>
</dbReference>
<dbReference type="PANTHER" id="PTHR42760">
    <property type="entry name" value="SHORT-CHAIN DEHYDROGENASES/REDUCTASES FAMILY MEMBER"/>
    <property type="match status" value="1"/>
</dbReference>
<comment type="caution">
    <text evidence="3">The sequence shown here is derived from an EMBL/GenBank/DDBJ whole genome shotgun (WGS) entry which is preliminary data.</text>
</comment>
<dbReference type="OrthoDB" id="9806974at2"/>
<dbReference type="InterPro" id="IPR002347">
    <property type="entry name" value="SDR_fam"/>
</dbReference>
<dbReference type="Gene3D" id="3.40.50.720">
    <property type="entry name" value="NAD(P)-binding Rossmann-like Domain"/>
    <property type="match status" value="1"/>
</dbReference>
<gene>
    <name evidence="3" type="ORF">DM813_11980</name>
</gene>
<accession>A0A443ZT97</accession>
<dbReference type="Proteomes" id="UP000288983">
    <property type="component" value="Unassembled WGS sequence"/>
</dbReference>
<dbReference type="GO" id="GO:0016616">
    <property type="term" value="F:oxidoreductase activity, acting on the CH-OH group of donors, NAD or NADP as acceptor"/>
    <property type="evidence" value="ECO:0007669"/>
    <property type="project" value="TreeGrafter"/>
</dbReference>
<evidence type="ECO:0000256" key="1">
    <source>
        <dbReference type="ARBA" id="ARBA00006484"/>
    </source>
</evidence>
<dbReference type="EMBL" id="QJRG01000042">
    <property type="protein sequence ID" value="RWU22911.1"/>
    <property type="molecule type" value="Genomic_DNA"/>
</dbReference>
<dbReference type="CDD" id="cd05233">
    <property type="entry name" value="SDR_c"/>
    <property type="match status" value="1"/>
</dbReference>
<sequence length="263" mass="28230">MKIVDLLTPPPNLKVIITGGAAGIGAVIAKAFHEVGAHIYICDINASAVERMKREYPGMHGGVADVGDKPQVDRIMDEAIALLGGLDVLVNNAGIAGPTGNIEDLDAAAWEQTVSTNLNSQYYFLSKAVPYLKQSEQNPHIIAMSSVAGRLGYPFRTPYAATKWAIVGLMKSLANELGPDNIRVNAILPGVVAGERMDRVIDARAKALDISFESMREQYLEKISLRRMVTMEDVAAMALFLSSQAASNITGQAISVDGNVEYL</sequence>
<dbReference type="NCBIfam" id="NF009466">
    <property type="entry name" value="PRK12826.1-2"/>
    <property type="match status" value="1"/>
</dbReference>
<protein>
    <submittedName>
        <fullName evidence="3">3-oxoacyl-[acyl-carrier-protein] reductase</fullName>
    </submittedName>
</protein>
<name>A0A443ZT97_9PSED</name>
<evidence type="ECO:0000313" key="4">
    <source>
        <dbReference type="Proteomes" id="UP000288983"/>
    </source>
</evidence>
<dbReference type="AlphaFoldDB" id="A0A443ZT97"/>
<dbReference type="PRINTS" id="PR00081">
    <property type="entry name" value="GDHRDH"/>
</dbReference>
<evidence type="ECO:0000256" key="2">
    <source>
        <dbReference type="ARBA" id="ARBA00023002"/>
    </source>
</evidence>
<dbReference type="InterPro" id="IPR020904">
    <property type="entry name" value="Sc_DH/Rdtase_CS"/>
</dbReference>